<dbReference type="GO" id="GO:0005384">
    <property type="term" value="F:manganese ion transmembrane transporter activity"/>
    <property type="evidence" value="ECO:0007669"/>
    <property type="project" value="UniProtKB-UniRule"/>
</dbReference>
<keyword evidence="1 8" id="KW-0813">Transport</keyword>
<dbReference type="HOGENOM" id="CLU_096410_3_0_9"/>
<dbReference type="Pfam" id="PF02659">
    <property type="entry name" value="Mntp"/>
    <property type="match status" value="1"/>
</dbReference>
<feature type="transmembrane region" description="Helical" evidence="8">
    <location>
        <begin position="121"/>
        <end position="140"/>
    </location>
</feature>
<dbReference type="eggNOG" id="COG1971">
    <property type="taxonomic scope" value="Bacteria"/>
</dbReference>
<dbReference type="GO" id="GO:0005886">
    <property type="term" value="C:plasma membrane"/>
    <property type="evidence" value="ECO:0007669"/>
    <property type="project" value="UniProtKB-SubCell"/>
</dbReference>
<comment type="similarity">
    <text evidence="8">Belongs to the MntP (TC 9.B.29) family.</text>
</comment>
<keyword evidence="2 8" id="KW-1003">Cell membrane</keyword>
<dbReference type="RefSeq" id="WP_039316339.1">
    <property type="nucleotide sequence ID" value="NZ_CP006905.1"/>
</dbReference>
<name>A0A0A7FUM1_9CLOT</name>
<comment type="subcellular location">
    <subcellularLocation>
        <location evidence="8">Cell membrane</location>
        <topology evidence="8">Multi-pass membrane protein</topology>
    </subcellularLocation>
</comment>
<keyword evidence="6 8" id="KW-0472">Membrane</keyword>
<gene>
    <name evidence="8" type="primary">mntP</name>
    <name evidence="9" type="ORF">U729_2974</name>
</gene>
<evidence type="ECO:0000256" key="3">
    <source>
        <dbReference type="ARBA" id="ARBA00022692"/>
    </source>
</evidence>
<keyword evidence="3 8" id="KW-0812">Transmembrane</keyword>
<keyword evidence="5 8" id="KW-0406">Ion transport</keyword>
<evidence type="ECO:0000256" key="2">
    <source>
        <dbReference type="ARBA" id="ARBA00022475"/>
    </source>
</evidence>
<dbReference type="HAMAP" id="MF_01521">
    <property type="entry name" value="MntP_pump"/>
    <property type="match status" value="1"/>
</dbReference>
<dbReference type="InterPro" id="IPR003810">
    <property type="entry name" value="Mntp/YtaF"/>
</dbReference>
<evidence type="ECO:0000256" key="5">
    <source>
        <dbReference type="ARBA" id="ARBA00023065"/>
    </source>
</evidence>
<dbReference type="KEGG" id="cbv:U729_2974"/>
<accession>A0A0A7FUM1</accession>
<proteinExistence type="inferred from homology"/>
<evidence type="ECO:0000256" key="1">
    <source>
        <dbReference type="ARBA" id="ARBA00022448"/>
    </source>
</evidence>
<dbReference type="AlphaFoldDB" id="A0A0A7FUM1"/>
<dbReference type="Proteomes" id="UP000030635">
    <property type="component" value="Chromosome"/>
</dbReference>
<keyword evidence="10" id="KW-1185">Reference proteome</keyword>
<evidence type="ECO:0000256" key="7">
    <source>
        <dbReference type="ARBA" id="ARBA00023211"/>
    </source>
</evidence>
<dbReference type="SUPFAM" id="SSF103473">
    <property type="entry name" value="MFS general substrate transporter"/>
    <property type="match status" value="1"/>
</dbReference>
<organism evidence="9 10">
    <name type="scientific">Clostridium baratii str. Sullivan</name>
    <dbReference type="NCBI Taxonomy" id="1415775"/>
    <lineage>
        <taxon>Bacteria</taxon>
        <taxon>Bacillati</taxon>
        <taxon>Bacillota</taxon>
        <taxon>Clostridia</taxon>
        <taxon>Eubacteriales</taxon>
        <taxon>Clostridiaceae</taxon>
        <taxon>Clostridium</taxon>
    </lineage>
</organism>
<evidence type="ECO:0000256" key="6">
    <source>
        <dbReference type="ARBA" id="ARBA00023136"/>
    </source>
</evidence>
<dbReference type="PANTHER" id="PTHR35529:SF1">
    <property type="entry name" value="MANGANESE EFFLUX PUMP MNTP-RELATED"/>
    <property type="match status" value="1"/>
</dbReference>
<keyword evidence="7 8" id="KW-0464">Manganese</keyword>
<keyword evidence="4 8" id="KW-1133">Transmembrane helix</keyword>
<dbReference type="EMBL" id="CP006905">
    <property type="protein sequence ID" value="AIY83299.1"/>
    <property type="molecule type" value="Genomic_DNA"/>
</dbReference>
<dbReference type="InterPro" id="IPR022929">
    <property type="entry name" value="Put_MntP"/>
</dbReference>
<dbReference type="PANTHER" id="PTHR35529">
    <property type="entry name" value="MANGANESE EFFLUX PUMP MNTP-RELATED"/>
    <property type="match status" value="1"/>
</dbReference>
<dbReference type="InterPro" id="IPR036259">
    <property type="entry name" value="MFS_trans_sf"/>
</dbReference>
<evidence type="ECO:0000313" key="9">
    <source>
        <dbReference type="EMBL" id="AIY83299.1"/>
    </source>
</evidence>
<dbReference type="STRING" id="1561.NPD11_64"/>
<feature type="transmembrane region" description="Helical" evidence="8">
    <location>
        <begin position="146"/>
        <end position="166"/>
    </location>
</feature>
<comment type="function">
    <text evidence="8">Probably functions as a manganese efflux pump.</text>
</comment>
<evidence type="ECO:0000256" key="4">
    <source>
        <dbReference type="ARBA" id="ARBA00022989"/>
    </source>
</evidence>
<sequence>MTFVAIFLTGIGLSMDAFAVAIAKGMTLKKNLLKNAIKIGAFFGIFQALMPLIGWFFGKYFSGYIGSFANYIAFILLTIIGGKMVYESIKEIRGDKNLNEEEIKEASIDLEENEDLKSKDLIILAIATSIDALAVGVSFAFLNVRIVPSIIIIGITTFVLCVIATLIGKKIGGILQKYAEIIGGVILIIIGIKMLF</sequence>
<feature type="transmembrane region" description="Helical" evidence="8">
    <location>
        <begin position="6"/>
        <end position="27"/>
    </location>
</feature>
<feature type="transmembrane region" description="Helical" evidence="8">
    <location>
        <begin position="178"/>
        <end position="195"/>
    </location>
</feature>
<feature type="transmembrane region" description="Helical" evidence="8">
    <location>
        <begin position="39"/>
        <end position="58"/>
    </location>
</feature>
<feature type="transmembrane region" description="Helical" evidence="8">
    <location>
        <begin position="64"/>
        <end position="86"/>
    </location>
</feature>
<reference evidence="9 10" key="1">
    <citation type="journal article" date="2015" name="Infect. Genet. Evol.">
        <title>Genomic sequences of six botulinum neurotoxin-producing strains representing three clostridial species illustrate the mobility and diversity of botulinum neurotoxin genes.</title>
        <authorList>
            <person name="Smith T.J."/>
            <person name="Hill K.K."/>
            <person name="Xie G."/>
            <person name="Foley B.T."/>
            <person name="Williamson C.H."/>
            <person name="Foster J.T."/>
            <person name="Johnson S.L."/>
            <person name="Chertkov O."/>
            <person name="Teshima H."/>
            <person name="Gibbons H.S."/>
            <person name="Johnsky L.A."/>
            <person name="Karavis M.A."/>
            <person name="Smith L.A."/>
        </authorList>
    </citation>
    <scope>NUCLEOTIDE SEQUENCE [LARGE SCALE GENOMIC DNA]</scope>
    <source>
        <strain evidence="9">Sullivan</strain>
    </source>
</reference>
<evidence type="ECO:0000256" key="8">
    <source>
        <dbReference type="HAMAP-Rule" id="MF_01521"/>
    </source>
</evidence>
<dbReference type="OrthoDB" id="9811590at2"/>
<evidence type="ECO:0000313" key="10">
    <source>
        <dbReference type="Proteomes" id="UP000030635"/>
    </source>
</evidence>
<protein>
    <recommendedName>
        <fullName evidence="8">Putative manganese efflux pump MntP</fullName>
    </recommendedName>
</protein>